<dbReference type="EMBL" id="LN891039">
    <property type="protein sequence ID" value="CUS10757.1"/>
    <property type="molecule type" value="Genomic_DNA"/>
</dbReference>
<evidence type="ECO:0008006" key="6">
    <source>
        <dbReference type="Google" id="ProtNLM"/>
    </source>
</evidence>
<dbReference type="AlphaFoldDB" id="A0A292PWD0"/>
<feature type="transmembrane region" description="Helical" evidence="3">
    <location>
        <begin position="12"/>
        <end position="36"/>
    </location>
</feature>
<keyword evidence="3" id="KW-1133">Transmembrane helix</keyword>
<dbReference type="Pfam" id="PF04488">
    <property type="entry name" value="Gly_transf_sug"/>
    <property type="match status" value="1"/>
</dbReference>
<evidence type="ECO:0000256" key="2">
    <source>
        <dbReference type="SAM" id="MobiDB-lite"/>
    </source>
</evidence>
<keyword evidence="3" id="KW-0472">Membrane</keyword>
<protein>
    <recommendedName>
        <fullName evidence="6">Snorna binding protein</fullName>
    </recommendedName>
</protein>
<keyword evidence="5" id="KW-1185">Reference proteome</keyword>
<dbReference type="GO" id="GO:1901135">
    <property type="term" value="P:carbohydrate derivative metabolic process"/>
    <property type="evidence" value="ECO:0007669"/>
    <property type="project" value="UniProtKB-ARBA"/>
</dbReference>
<dbReference type="Proteomes" id="UP001412239">
    <property type="component" value="Unassembled WGS sequence"/>
</dbReference>
<evidence type="ECO:0000256" key="3">
    <source>
        <dbReference type="SAM" id="Phobius"/>
    </source>
</evidence>
<dbReference type="InterPro" id="IPR029044">
    <property type="entry name" value="Nucleotide-diphossugar_trans"/>
</dbReference>
<gene>
    <name evidence="4" type="ORF">GSTUAT00005142001</name>
</gene>
<evidence type="ECO:0000313" key="5">
    <source>
        <dbReference type="Proteomes" id="UP001412239"/>
    </source>
</evidence>
<name>A0A292PWD0_9PEZI</name>
<dbReference type="SUPFAM" id="SSF53448">
    <property type="entry name" value="Nucleotide-diphospho-sugar transferases"/>
    <property type="match status" value="1"/>
</dbReference>
<evidence type="ECO:0000313" key="4">
    <source>
        <dbReference type="EMBL" id="CUS10757.1"/>
    </source>
</evidence>
<comment type="similarity">
    <text evidence="1">Belongs to the glycosyltransferase 32 family.</text>
</comment>
<organism evidence="4 5">
    <name type="scientific">Tuber aestivum</name>
    <name type="common">summer truffle</name>
    <dbReference type="NCBI Taxonomy" id="59557"/>
    <lineage>
        <taxon>Eukaryota</taxon>
        <taxon>Fungi</taxon>
        <taxon>Dikarya</taxon>
        <taxon>Ascomycota</taxon>
        <taxon>Pezizomycotina</taxon>
        <taxon>Pezizomycetes</taxon>
        <taxon>Pezizales</taxon>
        <taxon>Tuberaceae</taxon>
        <taxon>Tuber</taxon>
    </lineage>
</organism>
<keyword evidence="3" id="KW-0812">Transmembrane</keyword>
<sequence>MDRRKPSSCSRFTLLLRNLFIAALAYTFVVEVLHVYQTGTISPFSKGPPKKSTGKNSKGGSLSGGVNWRLRPTTLVENINDAFMGKRPDVDTNANYTKLIEACRGSLNGLEKMRNVYDCLDYLTHHQDDYFFMPENRPSAADPSYKSIEDAASPSTHHIGDCPGPVQLYHTYWTGPATWRVELFVKAYLYTQNIPCSRLHIWLESDGFPNAVPDMMKDPLFAKFLPLVERGDLVLKAWKFPRRIPLPKGAIAEDPAYTKSLAGKGSIRRTSGDTRSPKPEVYIADGVVRMEDGSEWLVLTERQMTFLPVAVSDAVRFVVLHLYGGVYMDMDVMLLRDMRPLLLTPDHNFAERWAVHSHPGDYNTAVMSLNANSSLSSYLVRGGIRMGLNFHPRIIGRMAWKDGRSEEFAMFETGLFDPIWGEFNWGREGRCTVPCFKDYGVAFQGTKGAIKDEWESYDGEPLSERVYQRELELRSRISDLPLSSPEEAELTSVGALAMERGDVDVTYGGKPYTLKDDKYPPNNRTLENFFRGAWSYHIHNQWAKHPQPNSWFDVAQRAHDGFLQGTRRNVYGESWTGPDIPAYDRWPEFD</sequence>
<dbReference type="Gene3D" id="3.90.550.20">
    <property type="match status" value="1"/>
</dbReference>
<evidence type="ECO:0000256" key="1">
    <source>
        <dbReference type="ARBA" id="ARBA00009003"/>
    </source>
</evidence>
<dbReference type="InterPro" id="IPR007577">
    <property type="entry name" value="GlycoTrfase_DXD_sugar-bd_CS"/>
</dbReference>
<accession>A0A292PWD0</accession>
<feature type="region of interest" description="Disordered" evidence="2">
    <location>
        <begin position="44"/>
        <end position="65"/>
    </location>
</feature>
<reference evidence="4" key="1">
    <citation type="submission" date="2015-10" db="EMBL/GenBank/DDBJ databases">
        <authorList>
            <person name="Regsiter A."/>
            <person name="william w."/>
        </authorList>
    </citation>
    <scope>NUCLEOTIDE SEQUENCE</scope>
    <source>
        <strain evidence="4">Montdore</strain>
    </source>
</reference>
<proteinExistence type="inferred from homology"/>